<name>A0ACC0PJP6_RHOML</name>
<proteinExistence type="predicted"/>
<gene>
    <name evidence="1" type="ORF">RHMOL_Rhmol03G0204200</name>
</gene>
<dbReference type="Proteomes" id="UP001062846">
    <property type="component" value="Chromosome 3"/>
</dbReference>
<evidence type="ECO:0000313" key="1">
    <source>
        <dbReference type="EMBL" id="KAI8564728.1"/>
    </source>
</evidence>
<accession>A0ACC0PJP6</accession>
<organism evidence="1 2">
    <name type="scientific">Rhododendron molle</name>
    <name type="common">Chinese azalea</name>
    <name type="synonym">Azalea mollis</name>
    <dbReference type="NCBI Taxonomy" id="49168"/>
    <lineage>
        <taxon>Eukaryota</taxon>
        <taxon>Viridiplantae</taxon>
        <taxon>Streptophyta</taxon>
        <taxon>Embryophyta</taxon>
        <taxon>Tracheophyta</taxon>
        <taxon>Spermatophyta</taxon>
        <taxon>Magnoliopsida</taxon>
        <taxon>eudicotyledons</taxon>
        <taxon>Gunneridae</taxon>
        <taxon>Pentapetalae</taxon>
        <taxon>asterids</taxon>
        <taxon>Ericales</taxon>
        <taxon>Ericaceae</taxon>
        <taxon>Ericoideae</taxon>
        <taxon>Rhodoreae</taxon>
        <taxon>Rhododendron</taxon>
    </lineage>
</organism>
<comment type="caution">
    <text evidence="1">The sequence shown here is derived from an EMBL/GenBank/DDBJ whole genome shotgun (WGS) entry which is preliminary data.</text>
</comment>
<evidence type="ECO:0000313" key="2">
    <source>
        <dbReference type="Proteomes" id="UP001062846"/>
    </source>
</evidence>
<keyword evidence="2" id="KW-1185">Reference proteome</keyword>
<reference evidence="1" key="1">
    <citation type="submission" date="2022-02" db="EMBL/GenBank/DDBJ databases">
        <title>Plant Genome Project.</title>
        <authorList>
            <person name="Zhang R.-G."/>
        </authorList>
    </citation>
    <scope>NUCLEOTIDE SEQUENCE</scope>
    <source>
        <strain evidence="1">AT1</strain>
    </source>
</reference>
<protein>
    <submittedName>
        <fullName evidence="1">Uncharacterized protein</fullName>
    </submittedName>
</protein>
<dbReference type="EMBL" id="CM046390">
    <property type="protein sequence ID" value="KAI8564728.1"/>
    <property type="molecule type" value="Genomic_DNA"/>
</dbReference>
<sequence>MPESFCLINRVMTHSLVSAEVYLVEDRGSFVNVQRIAIARALLKDAPILILDEATSALDTVSERLVQDALDHLMKGRTTLVIAHRLSTVQNAHQIALCSDGRIKELGTHSELLGQKGQYASLVCTQRLAFE</sequence>